<evidence type="ECO:0000256" key="1">
    <source>
        <dbReference type="ARBA" id="ARBA00005384"/>
    </source>
</evidence>
<keyword evidence="5" id="KW-0804">Transcription</keyword>
<name>A0A7W2QHX6_PSEPU</name>
<comment type="caution">
    <text evidence="7">The sequence shown here is derived from an EMBL/GenBank/DDBJ whole genome shotgun (WGS) entry which is preliminary data.</text>
</comment>
<keyword evidence="3" id="KW-0805">Transcription regulation</keyword>
<keyword evidence="7" id="KW-0808">Transferase</keyword>
<dbReference type="SUPFAM" id="SSF53383">
    <property type="entry name" value="PLP-dependent transferases"/>
    <property type="match status" value="1"/>
</dbReference>
<dbReference type="GO" id="GO:0008483">
    <property type="term" value="F:transaminase activity"/>
    <property type="evidence" value="ECO:0007669"/>
    <property type="project" value="UniProtKB-KW"/>
</dbReference>
<dbReference type="PANTHER" id="PTHR46577">
    <property type="entry name" value="HTH-TYPE TRANSCRIPTIONAL REGULATORY PROTEIN GABR"/>
    <property type="match status" value="1"/>
</dbReference>
<sequence>MGREFAYQTVYHYLQALIDEAERGGQTRLPSLRALSRRLRVSLATVQAAYGLLEHEGRVLSVPKSGYFVQARGAAPPLGDRMMSAQLLIERTLFAHERRLARQRKNLAPAPQSMVGTRLRNALAERYTRSSRQTWRAEDVHLGHDVQALLETLFAALALQGCTVLVASPCCWRLLGVLQRLGMQVQELPLNTQGAPDLGSLARMLRQTSVRMMIMPSCLGLPLGRLMTAEDQQQIAEVLAGYPVWLLENDLDSERCFSTPPASRLRDWVDPGRLLVLGSLEAAVGAEAPYAYVLSRHTALAEAFALRAFHLPPLRQQALAQMFAKGEIDAQLCRLRVLLQRRMELFCQQLATRLGRQVDFAMPDGGQVVWVRLQQPVQVDRLLAVEGETALQVLTGARFSLQGHFQQYLALTWAGGQADELDKALSKLANALSSGI</sequence>
<feature type="domain" description="HTH gntR-type" evidence="6">
    <location>
        <begin position="4"/>
        <end position="72"/>
    </location>
</feature>
<dbReference type="InterPro" id="IPR051446">
    <property type="entry name" value="HTH_trans_reg/aminotransferase"/>
</dbReference>
<dbReference type="Pfam" id="PF00155">
    <property type="entry name" value="Aminotran_1_2"/>
    <property type="match status" value="1"/>
</dbReference>
<dbReference type="InterPro" id="IPR015424">
    <property type="entry name" value="PyrdxlP-dep_Trfase"/>
</dbReference>
<evidence type="ECO:0000313" key="7">
    <source>
        <dbReference type="EMBL" id="MBA6115258.1"/>
    </source>
</evidence>
<dbReference type="InterPro" id="IPR036388">
    <property type="entry name" value="WH-like_DNA-bd_sf"/>
</dbReference>
<evidence type="ECO:0000313" key="8">
    <source>
        <dbReference type="Proteomes" id="UP000553948"/>
    </source>
</evidence>
<dbReference type="SUPFAM" id="SSF46785">
    <property type="entry name" value="Winged helix' DNA-binding domain"/>
    <property type="match status" value="1"/>
</dbReference>
<dbReference type="EMBL" id="JACGDG010000004">
    <property type="protein sequence ID" value="MBA6115258.1"/>
    <property type="molecule type" value="Genomic_DNA"/>
</dbReference>
<evidence type="ECO:0000256" key="2">
    <source>
        <dbReference type="ARBA" id="ARBA00022898"/>
    </source>
</evidence>
<dbReference type="InterPro" id="IPR000524">
    <property type="entry name" value="Tscrpt_reg_HTH_GntR"/>
</dbReference>
<evidence type="ECO:0000259" key="6">
    <source>
        <dbReference type="PROSITE" id="PS50949"/>
    </source>
</evidence>
<proteinExistence type="inferred from homology"/>
<evidence type="ECO:0000256" key="4">
    <source>
        <dbReference type="ARBA" id="ARBA00023125"/>
    </source>
</evidence>
<evidence type="ECO:0000256" key="5">
    <source>
        <dbReference type="ARBA" id="ARBA00023163"/>
    </source>
</evidence>
<dbReference type="Gene3D" id="1.10.10.10">
    <property type="entry name" value="Winged helix-like DNA-binding domain superfamily/Winged helix DNA-binding domain"/>
    <property type="match status" value="1"/>
</dbReference>
<accession>A0A7W2QHX6</accession>
<dbReference type="PANTHER" id="PTHR46577:SF1">
    <property type="entry name" value="HTH-TYPE TRANSCRIPTIONAL REGULATORY PROTEIN GABR"/>
    <property type="match status" value="1"/>
</dbReference>
<dbReference type="CDD" id="cd07377">
    <property type="entry name" value="WHTH_GntR"/>
    <property type="match status" value="1"/>
</dbReference>
<reference evidence="7 8" key="1">
    <citation type="submission" date="2020-07" db="EMBL/GenBank/DDBJ databases">
        <title>Diversity of carbapenemase encoding genes among Pseudomonas putida group clinical isolates in a tertiary Brazilian hospital.</title>
        <authorList>
            <person name="Alberto-Lei F."/>
            <person name="Nodari C.S."/>
            <person name="Streling A.P."/>
            <person name="Paulino J.T."/>
            <person name="Bessa-Neto F.O."/>
            <person name="Cayo R."/>
            <person name="Gales A.C."/>
        </authorList>
    </citation>
    <scope>NUCLEOTIDE SEQUENCE [LARGE SCALE GENOMIC DNA]</scope>
    <source>
        <strain evidence="7 8">12464</strain>
    </source>
</reference>
<keyword evidence="7" id="KW-0032">Aminotransferase</keyword>
<comment type="similarity">
    <text evidence="1">In the C-terminal section; belongs to the class-I pyridoxal-phosphate-dependent aminotransferase family.</text>
</comment>
<dbReference type="Pfam" id="PF00392">
    <property type="entry name" value="GntR"/>
    <property type="match status" value="1"/>
</dbReference>
<keyword evidence="4" id="KW-0238">DNA-binding</keyword>
<dbReference type="GO" id="GO:0003700">
    <property type="term" value="F:DNA-binding transcription factor activity"/>
    <property type="evidence" value="ECO:0007669"/>
    <property type="project" value="InterPro"/>
</dbReference>
<protein>
    <submittedName>
        <fullName evidence="7">PLP-dependent aminotransferase family protein</fullName>
    </submittedName>
</protein>
<dbReference type="InterPro" id="IPR004839">
    <property type="entry name" value="Aminotransferase_I/II_large"/>
</dbReference>
<dbReference type="Proteomes" id="UP000553948">
    <property type="component" value="Unassembled WGS sequence"/>
</dbReference>
<organism evidence="7 8">
    <name type="scientific">Pseudomonas putida</name>
    <name type="common">Arthrobacter siderocapsulatus</name>
    <dbReference type="NCBI Taxonomy" id="303"/>
    <lineage>
        <taxon>Bacteria</taxon>
        <taxon>Pseudomonadati</taxon>
        <taxon>Pseudomonadota</taxon>
        <taxon>Gammaproteobacteria</taxon>
        <taxon>Pseudomonadales</taxon>
        <taxon>Pseudomonadaceae</taxon>
        <taxon>Pseudomonas</taxon>
    </lineage>
</organism>
<dbReference type="GO" id="GO:0030170">
    <property type="term" value="F:pyridoxal phosphate binding"/>
    <property type="evidence" value="ECO:0007669"/>
    <property type="project" value="InterPro"/>
</dbReference>
<keyword evidence="2" id="KW-0663">Pyridoxal phosphate</keyword>
<dbReference type="SMART" id="SM00345">
    <property type="entry name" value="HTH_GNTR"/>
    <property type="match status" value="1"/>
</dbReference>
<dbReference type="InterPro" id="IPR015421">
    <property type="entry name" value="PyrdxlP-dep_Trfase_major"/>
</dbReference>
<dbReference type="InterPro" id="IPR036390">
    <property type="entry name" value="WH_DNA-bd_sf"/>
</dbReference>
<dbReference type="RefSeq" id="WP_176514185.1">
    <property type="nucleotide sequence ID" value="NZ_CP060529.1"/>
</dbReference>
<gene>
    <name evidence="7" type="ORF">H4C47_05915</name>
</gene>
<dbReference type="GO" id="GO:0003677">
    <property type="term" value="F:DNA binding"/>
    <property type="evidence" value="ECO:0007669"/>
    <property type="project" value="UniProtKB-KW"/>
</dbReference>
<dbReference type="Gene3D" id="3.40.640.10">
    <property type="entry name" value="Type I PLP-dependent aspartate aminotransferase-like (Major domain)"/>
    <property type="match status" value="1"/>
</dbReference>
<dbReference type="AlphaFoldDB" id="A0A7W2QHX6"/>
<evidence type="ECO:0000256" key="3">
    <source>
        <dbReference type="ARBA" id="ARBA00023015"/>
    </source>
</evidence>
<dbReference type="PROSITE" id="PS50949">
    <property type="entry name" value="HTH_GNTR"/>
    <property type="match status" value="1"/>
</dbReference>